<reference evidence="2 3" key="1">
    <citation type="journal article" date="2013" name="Genome Announc.">
        <title>Draft genome sequence of an Actinobacterium, Brachybacterium muris strain UCD-AY4.</title>
        <authorList>
            <person name="Lo J.R."/>
            <person name="Lang J.M."/>
            <person name="Darling A.E."/>
            <person name="Eisen J.A."/>
            <person name="Coil D.A."/>
        </authorList>
    </citation>
    <scope>NUCLEOTIDE SEQUENCE [LARGE SCALE GENOMIC DNA]</scope>
    <source>
        <strain evidence="2 3">UCD-AY4</strain>
    </source>
</reference>
<accession>A0A022L049</accession>
<evidence type="ECO:0000256" key="1">
    <source>
        <dbReference type="SAM" id="MobiDB-lite"/>
    </source>
</evidence>
<keyword evidence="3" id="KW-1185">Reference proteome</keyword>
<keyword evidence="2" id="KW-0418">Kinase</keyword>
<evidence type="ECO:0000313" key="2">
    <source>
        <dbReference type="EMBL" id="EYT49128.1"/>
    </source>
</evidence>
<feature type="compositionally biased region" description="Low complexity" evidence="1">
    <location>
        <begin position="244"/>
        <end position="258"/>
    </location>
</feature>
<dbReference type="STRING" id="1249481.D641_0109195"/>
<sequence>MLVLRSTELTSAYAGTMIRIPEEFAARIAGRAPDTALGSTGLGSAGTGSAGIDGDAWLAGLPQLAARFGEQWDLTVDGDPWYGENALVIPVMREGAEPVVLKLTWPHVEARHEHLALRAWDGRGAVRLLAASPADQALLLERLDGSRDLTTVPILEACEEIGRLFTVLDRAPLPQVDTVEQKAERWREELADAGPLVPRRLTEQARSTLVNLLVDAPPARLVHEDLHDLNVLAPLGSGPGPGIGPRHSGAGSSGEGSAPRGTWLAIDPKPVAGEWAYAVAPIVWNREDAADRAHSLRTHVRLRAEVVADAAGLDLDRVQAWTLVRLTVNAVWAAQYPQAEHFRGRMIALAKAFSEPLGW</sequence>
<comment type="caution">
    <text evidence="2">The sequence shown here is derived from an EMBL/GenBank/DDBJ whole genome shotgun (WGS) entry which is preliminary data.</text>
</comment>
<dbReference type="GO" id="GO:0019748">
    <property type="term" value="P:secondary metabolic process"/>
    <property type="evidence" value="ECO:0007669"/>
    <property type="project" value="InterPro"/>
</dbReference>
<dbReference type="GO" id="GO:0016773">
    <property type="term" value="F:phosphotransferase activity, alcohol group as acceptor"/>
    <property type="evidence" value="ECO:0007669"/>
    <property type="project" value="InterPro"/>
</dbReference>
<dbReference type="Proteomes" id="UP000019754">
    <property type="component" value="Unassembled WGS sequence"/>
</dbReference>
<name>A0A022L049_9MICO</name>
<evidence type="ECO:0000313" key="3">
    <source>
        <dbReference type="Proteomes" id="UP000019754"/>
    </source>
</evidence>
<dbReference type="HOGENOM" id="CLU_061172_2_1_11"/>
<organism evidence="2 3">
    <name type="scientific">Brachybacterium muris UCD-AY4</name>
    <dbReference type="NCBI Taxonomy" id="1249481"/>
    <lineage>
        <taxon>Bacteria</taxon>
        <taxon>Bacillati</taxon>
        <taxon>Actinomycetota</taxon>
        <taxon>Actinomycetes</taxon>
        <taxon>Micrococcales</taxon>
        <taxon>Dermabacteraceae</taxon>
        <taxon>Brachybacterium</taxon>
    </lineage>
</organism>
<dbReference type="InterPro" id="IPR006748">
    <property type="entry name" value="NH2Glyco/OHUrea_AB-resist_kin"/>
</dbReference>
<protein>
    <submittedName>
        <fullName evidence="2">Kinase</fullName>
    </submittedName>
</protein>
<keyword evidence="2" id="KW-0808">Transferase</keyword>
<dbReference type="EMBL" id="AORC01000010">
    <property type="protein sequence ID" value="EYT49128.1"/>
    <property type="molecule type" value="Genomic_DNA"/>
</dbReference>
<gene>
    <name evidence="2" type="ORF">D641_0109195</name>
</gene>
<dbReference type="Pfam" id="PF04655">
    <property type="entry name" value="APH_6_hur"/>
    <property type="match status" value="1"/>
</dbReference>
<dbReference type="AlphaFoldDB" id="A0A022L049"/>
<feature type="region of interest" description="Disordered" evidence="1">
    <location>
        <begin position="237"/>
        <end position="260"/>
    </location>
</feature>
<proteinExistence type="predicted"/>
<dbReference type="InterPro" id="IPR011009">
    <property type="entry name" value="Kinase-like_dom_sf"/>
</dbReference>
<dbReference type="GO" id="GO:0016301">
    <property type="term" value="F:kinase activity"/>
    <property type="evidence" value="ECO:0007669"/>
    <property type="project" value="UniProtKB-KW"/>
</dbReference>
<dbReference type="SUPFAM" id="SSF56112">
    <property type="entry name" value="Protein kinase-like (PK-like)"/>
    <property type="match status" value="1"/>
</dbReference>